<comment type="caution">
    <text evidence="2">The sequence shown here is derived from an EMBL/GenBank/DDBJ whole genome shotgun (WGS) entry which is preliminary data.</text>
</comment>
<dbReference type="PANTHER" id="PTHR19328">
    <property type="entry name" value="HEDGEHOG-INTERACTING PROTEIN"/>
    <property type="match status" value="1"/>
</dbReference>
<keyword evidence="3" id="KW-1185">Reference proteome</keyword>
<evidence type="ECO:0000259" key="1">
    <source>
        <dbReference type="Pfam" id="PF07995"/>
    </source>
</evidence>
<dbReference type="InterPro" id="IPR011041">
    <property type="entry name" value="Quinoprot_gluc/sorb_DH_b-prop"/>
</dbReference>
<proteinExistence type="predicted"/>
<dbReference type="InterPro" id="IPR012938">
    <property type="entry name" value="Glc/Sorbosone_DH"/>
</dbReference>
<name>A0A3D8GT33_9BACI</name>
<dbReference type="RefSeq" id="WP_115451085.1">
    <property type="nucleotide sequence ID" value="NZ_QNQT01000002.1"/>
</dbReference>
<dbReference type="PROSITE" id="PS51257">
    <property type="entry name" value="PROKAR_LIPOPROTEIN"/>
    <property type="match status" value="1"/>
</dbReference>
<dbReference type="AlphaFoldDB" id="A0A3D8GT33"/>
<dbReference type="EMBL" id="QNQT01000002">
    <property type="protein sequence ID" value="RDU37411.1"/>
    <property type="molecule type" value="Genomic_DNA"/>
</dbReference>
<accession>A0A3D8GT33</accession>
<dbReference type="Pfam" id="PF07995">
    <property type="entry name" value="GSDH"/>
    <property type="match status" value="1"/>
</dbReference>
<dbReference type="InterPro" id="IPR011042">
    <property type="entry name" value="6-blade_b-propeller_TolB-like"/>
</dbReference>
<reference evidence="2 3" key="1">
    <citation type="submission" date="2018-07" db="EMBL/GenBank/DDBJ databases">
        <title>Bacillus sp. YLB-04 draft genome sequence.</title>
        <authorList>
            <person name="Yu L."/>
            <person name="Tang X."/>
        </authorList>
    </citation>
    <scope>NUCLEOTIDE SEQUENCE [LARGE SCALE GENOMIC DNA]</scope>
    <source>
        <strain evidence="2 3">YLB-04</strain>
    </source>
</reference>
<evidence type="ECO:0000313" key="3">
    <source>
        <dbReference type="Proteomes" id="UP000257144"/>
    </source>
</evidence>
<dbReference type="SUPFAM" id="SSF50952">
    <property type="entry name" value="Soluble quinoprotein glucose dehydrogenase"/>
    <property type="match status" value="1"/>
</dbReference>
<sequence length="357" mass="39130">MKKSIPLLVVLATFILGGCFPERKAEPGKKAPEDTPAVLQGKAEIIDENLQIPWSIEKSGETFYISERLGSIVKIENGKSERQRVMLKEKLSDASEAGLLGFVLPPDFLSSQTAYAYYTYNDSSGQKNRVVALSHRNGAWSEERTLIDNLPSGAVHHGGRLEIGPDGKLYTTAGDAANPDLAQSLETLGGKILRMNLDGSVPSDNPIPGSYIYSYGHRNPQGIAWTADGTMYASEHGQSAHDEINEIKPGKNYGWPAIMGTEKKQGMETPLFQSGEETWAPSGMAARGDKLYVATLRGNAVREIDLAGKKTREFVNGLGRIRDVLIDGDYLYFVSNNTDGRGTPDDTDDKLYRVRMR</sequence>
<dbReference type="OrthoDB" id="9770043at2"/>
<dbReference type="PANTHER" id="PTHR19328:SF13">
    <property type="entry name" value="HIPL1 PROTEIN"/>
    <property type="match status" value="1"/>
</dbReference>
<gene>
    <name evidence="2" type="ORF">DRW41_06080</name>
</gene>
<protein>
    <submittedName>
        <fullName evidence="2">Quinoprotein glucose dehydrogenase</fullName>
    </submittedName>
</protein>
<evidence type="ECO:0000313" key="2">
    <source>
        <dbReference type="EMBL" id="RDU37411.1"/>
    </source>
</evidence>
<dbReference type="Gene3D" id="2.120.10.30">
    <property type="entry name" value="TolB, C-terminal domain"/>
    <property type="match status" value="1"/>
</dbReference>
<organism evidence="2 3">
    <name type="scientific">Neobacillus piezotolerans</name>
    <dbReference type="NCBI Taxonomy" id="2259171"/>
    <lineage>
        <taxon>Bacteria</taxon>
        <taxon>Bacillati</taxon>
        <taxon>Bacillota</taxon>
        <taxon>Bacilli</taxon>
        <taxon>Bacillales</taxon>
        <taxon>Bacillaceae</taxon>
        <taxon>Neobacillus</taxon>
    </lineage>
</organism>
<feature type="domain" description="Glucose/Sorbosone dehydrogenase" evidence="1">
    <location>
        <begin position="50"/>
        <end position="341"/>
    </location>
</feature>
<dbReference type="Proteomes" id="UP000257144">
    <property type="component" value="Unassembled WGS sequence"/>
</dbReference>